<dbReference type="CDD" id="cd07987">
    <property type="entry name" value="LPLAT_MGAT-like"/>
    <property type="match status" value="1"/>
</dbReference>
<dbReference type="SUPFAM" id="SSF53474">
    <property type="entry name" value="alpha/beta-Hydrolases"/>
    <property type="match status" value="1"/>
</dbReference>
<sequence length="710" mass="79496">MASLLQNFWASPRLAPNQDYKSQCVGPIRCVASKDSTLLSSDSVSFNGVSSIEEKEKSSPIVDVGNGHLTSAINEKRKEDIQDKLEPLWDDGYGTQTVKDFFAKEILKPDGGPPRWFTPISAGPPLEDSPLLLFLPGMDGTGFGLVLHEKALGKVFQVWCLHIPVYDRTPFEELVKFVESTVRMKHASSPNKPIYLVGDSFGGCLALAVAARNPKIDLVVILANPATSFGRSPLQPLLPLLESLPDEFHVTVPYLLSYIMGDPMKMATVNIDSSLPPGQIIQRLAHNLTAMLPDLSGLADIIPKETLLWKLKLLRSASSYSNSRLHAVNAEVLVLASGKDNMLPSRDEAQRLAKSLRNCEVRYFKDNGHTILMEDGINLLSVIKYTNKYRRSRRHDYVMDFLPPSMSEFKKAVNDNRLYLNLTGSVMLSTMEDGKIVRGLAGVPSEGPVLLVGYHMLMGLEIVPLVEEYLRQTNVLLRGIAHPALFTQLIDRQANDGSFVDMLRLYGATPVTAINFFKLLATKSHVLLYPGGAREALHRKGEEYKVIWPEQPEFIRMAARFGATIVPFGVVGEDDMVQLVLDYDDLQKIPILSDQIRRENERAARQGVTVRADTTGEVANQVLYIPGLLPKIPGRFYYLFGKPVHTKGRQDLLKDREKARELYLQIKSEVQGNMNFLLKKREEDPYRSVIDRTTYRAFSTSFDDIPTFDF</sequence>
<organism evidence="5">
    <name type="scientific">Petunia hybrida</name>
    <name type="common">Petunia</name>
    <dbReference type="NCBI Taxonomy" id="4102"/>
    <lineage>
        <taxon>Eukaryota</taxon>
        <taxon>Viridiplantae</taxon>
        <taxon>Streptophyta</taxon>
        <taxon>Embryophyta</taxon>
        <taxon>Tracheophyta</taxon>
        <taxon>Spermatophyta</taxon>
        <taxon>Magnoliopsida</taxon>
        <taxon>eudicotyledons</taxon>
        <taxon>Gunneridae</taxon>
        <taxon>Pentapetalae</taxon>
        <taxon>asterids</taxon>
        <taxon>lamiids</taxon>
        <taxon>Solanales</taxon>
        <taxon>Solanaceae</taxon>
        <taxon>Petunioideae</taxon>
        <taxon>Petunia</taxon>
    </lineage>
</organism>
<reference evidence="5" key="1">
    <citation type="journal article" date="2019" name="Breed. Sci.">
        <title>Comparison of petunia and calibrachoa in carotenoid pigmentation of corollas.</title>
        <authorList>
            <person name="Kishimoto S."/>
            <person name="Oda-Yamamizo C."/>
            <person name="Ohmiya A."/>
        </authorList>
    </citation>
    <scope>NUCLEOTIDE SEQUENCE</scope>
</reference>
<accession>A0A2Z5W3E3</accession>
<evidence type="ECO:0000256" key="3">
    <source>
        <dbReference type="ARBA" id="ARBA00023315"/>
    </source>
</evidence>
<dbReference type="ESTHER" id="pethy-XES">
    <property type="family name" value="6_AlphaBeta_hydrolase"/>
</dbReference>
<dbReference type="AlphaFoldDB" id="A0A2Z5W3E3"/>
<dbReference type="GO" id="GO:0016020">
    <property type="term" value="C:membrane"/>
    <property type="evidence" value="ECO:0007669"/>
    <property type="project" value="TreeGrafter"/>
</dbReference>
<dbReference type="PANTHER" id="PTHR22753">
    <property type="entry name" value="TRANSMEMBRANE PROTEIN 68"/>
    <property type="match status" value="1"/>
</dbReference>
<dbReference type="Gene3D" id="3.40.50.1820">
    <property type="entry name" value="alpha/beta hydrolase"/>
    <property type="match status" value="1"/>
</dbReference>
<dbReference type="InterPro" id="IPR029058">
    <property type="entry name" value="AB_hydrolase_fold"/>
</dbReference>
<comment type="similarity">
    <text evidence="1">Belongs to the diacylglycerol acyltransferase family.</text>
</comment>
<proteinExistence type="evidence at transcript level"/>
<dbReference type="InterPro" id="IPR007130">
    <property type="entry name" value="DAGAT"/>
</dbReference>
<evidence type="ECO:0000259" key="4">
    <source>
        <dbReference type="Pfam" id="PF12146"/>
    </source>
</evidence>
<protein>
    <submittedName>
        <fullName evidence="5">Xanthophyll esterase</fullName>
    </submittedName>
</protein>
<evidence type="ECO:0000256" key="1">
    <source>
        <dbReference type="ARBA" id="ARBA00005420"/>
    </source>
</evidence>
<dbReference type="Pfam" id="PF03982">
    <property type="entry name" value="DAGAT"/>
    <property type="match status" value="1"/>
</dbReference>
<evidence type="ECO:0000256" key="2">
    <source>
        <dbReference type="ARBA" id="ARBA00022679"/>
    </source>
</evidence>
<dbReference type="InterPro" id="IPR022742">
    <property type="entry name" value="Hydrolase_4"/>
</dbReference>
<keyword evidence="3" id="KW-0012">Acyltransferase</keyword>
<dbReference type="EMBL" id="LC335778">
    <property type="protein sequence ID" value="BBB44443.1"/>
    <property type="molecule type" value="mRNA"/>
</dbReference>
<dbReference type="GO" id="GO:0004144">
    <property type="term" value="F:diacylglycerol O-acyltransferase activity"/>
    <property type="evidence" value="ECO:0007669"/>
    <property type="project" value="UniProtKB-ARBA"/>
</dbReference>
<dbReference type="PANTHER" id="PTHR22753:SF14">
    <property type="entry name" value="MONOACYLGLYCEROL_DIACYLGLYCEROL O-ACYLTRANSFERASE"/>
    <property type="match status" value="1"/>
</dbReference>
<feature type="domain" description="Serine aminopeptidase S33" evidence="4">
    <location>
        <begin position="171"/>
        <end position="375"/>
    </location>
</feature>
<keyword evidence="2" id="KW-0808">Transferase</keyword>
<dbReference type="GO" id="GO:0019432">
    <property type="term" value="P:triglyceride biosynthetic process"/>
    <property type="evidence" value="ECO:0007669"/>
    <property type="project" value="UniProtKB-ARBA"/>
</dbReference>
<name>A0A2Z5W3E3_PETHY</name>
<evidence type="ECO:0000313" key="5">
    <source>
        <dbReference type="EMBL" id="BBB44443.1"/>
    </source>
</evidence>
<gene>
    <name evidence="5" type="primary">XES</name>
    <name evidence="5" type="synonym">PYP1</name>
</gene>
<dbReference type="Pfam" id="PF12146">
    <property type="entry name" value="Hydrolase_4"/>
    <property type="match status" value="1"/>
</dbReference>